<proteinExistence type="predicted"/>
<name>A0A934ILZ8_9HYPH</name>
<dbReference type="AlphaFoldDB" id="A0A934ILZ8"/>
<keyword evidence="2" id="KW-1185">Reference proteome</keyword>
<dbReference type="Proteomes" id="UP000609531">
    <property type="component" value="Unassembled WGS sequence"/>
</dbReference>
<evidence type="ECO:0000313" key="1">
    <source>
        <dbReference type="EMBL" id="MBJ3774697.1"/>
    </source>
</evidence>
<evidence type="ECO:0000313" key="2">
    <source>
        <dbReference type="Proteomes" id="UP000609531"/>
    </source>
</evidence>
<reference evidence="1" key="1">
    <citation type="submission" date="2020-12" db="EMBL/GenBank/DDBJ databases">
        <title>Bacterial taxonomy.</title>
        <authorList>
            <person name="Pan X."/>
        </authorList>
    </citation>
    <scope>NUCLEOTIDE SEQUENCE</scope>
    <source>
        <strain evidence="1">B2012</strain>
    </source>
</reference>
<organism evidence="1 2">
    <name type="scientific">Acuticoccus mangrovi</name>
    <dbReference type="NCBI Taxonomy" id="2796142"/>
    <lineage>
        <taxon>Bacteria</taxon>
        <taxon>Pseudomonadati</taxon>
        <taxon>Pseudomonadota</taxon>
        <taxon>Alphaproteobacteria</taxon>
        <taxon>Hyphomicrobiales</taxon>
        <taxon>Amorphaceae</taxon>
        <taxon>Acuticoccus</taxon>
    </lineage>
</organism>
<dbReference type="RefSeq" id="WP_198880601.1">
    <property type="nucleotide sequence ID" value="NZ_JAEKJA010000002.1"/>
</dbReference>
<protein>
    <submittedName>
        <fullName evidence="1">Uncharacterized protein</fullName>
    </submittedName>
</protein>
<sequence length="281" mass="30715">MSEALLSRDDAVVGRLAGYCAPGTHPSFVDDRIEWTNDEALLYVSGWDGYVIQDVRRLSDLTLILFAGRPILIVLDEPRDFSHLRLLLGERAILLTPADGIHVTAKWPHDTAPILPGIPDVVVNPAEWMAAGGRARRVPPTLAPFQRLRKARLTEFARRVGQLPLPRVQHFWRPVGDVGAFAGLVLAHGPMIRVGAGGPFHTMTPTLLLVDPAELDRLSALTLSQSTIVAAPFALPRGRPIDHLLADFADARHEPFHLHEVAVLGDVGEVTVGCLYGEYVV</sequence>
<gene>
    <name evidence="1" type="ORF">JCR33_03310</name>
</gene>
<accession>A0A934ILZ8</accession>
<comment type="caution">
    <text evidence="1">The sequence shown here is derived from an EMBL/GenBank/DDBJ whole genome shotgun (WGS) entry which is preliminary data.</text>
</comment>
<dbReference type="EMBL" id="JAEKJA010000002">
    <property type="protein sequence ID" value="MBJ3774697.1"/>
    <property type="molecule type" value="Genomic_DNA"/>
</dbReference>